<gene>
    <name evidence="3" type="ORF">SAMN05443144_11258</name>
</gene>
<evidence type="ECO:0000256" key="2">
    <source>
        <dbReference type="ARBA" id="ARBA00022737"/>
    </source>
</evidence>
<evidence type="ECO:0000256" key="1">
    <source>
        <dbReference type="ARBA" id="ARBA00022441"/>
    </source>
</evidence>
<dbReference type="SUPFAM" id="SSF117281">
    <property type="entry name" value="Kelch motif"/>
    <property type="match status" value="1"/>
</dbReference>
<protein>
    <submittedName>
        <fullName evidence="3">N-acetylneuraminic acid mutarotase</fullName>
    </submittedName>
</protein>
<evidence type="ECO:0000313" key="3">
    <source>
        <dbReference type="EMBL" id="SHF71489.1"/>
    </source>
</evidence>
<dbReference type="SMART" id="SM00612">
    <property type="entry name" value="Kelch"/>
    <property type="match status" value="5"/>
</dbReference>
<dbReference type="STRING" id="1194090.SAMN05443144_11258"/>
<dbReference type="AlphaFoldDB" id="A0A1M5DX00"/>
<dbReference type="Gene3D" id="2.120.10.80">
    <property type="entry name" value="Kelch-type beta propeller"/>
    <property type="match status" value="2"/>
</dbReference>
<dbReference type="Pfam" id="PF01344">
    <property type="entry name" value="Kelch_1"/>
    <property type="match status" value="2"/>
</dbReference>
<name>A0A1M5DX00_9BACT</name>
<dbReference type="PANTHER" id="PTHR24412">
    <property type="entry name" value="KELCH PROTEIN"/>
    <property type="match status" value="1"/>
</dbReference>
<dbReference type="OrthoDB" id="996574at2"/>
<dbReference type="PANTHER" id="PTHR24412:SF489">
    <property type="entry name" value="RING FINGER DOMAIN AND KELCH REPEAT-CONTAINING PROTEIN DDB_G0271372"/>
    <property type="match status" value="1"/>
</dbReference>
<organism evidence="3 4">
    <name type="scientific">Fodinibius roseus</name>
    <dbReference type="NCBI Taxonomy" id="1194090"/>
    <lineage>
        <taxon>Bacteria</taxon>
        <taxon>Pseudomonadati</taxon>
        <taxon>Balneolota</taxon>
        <taxon>Balneolia</taxon>
        <taxon>Balneolales</taxon>
        <taxon>Balneolaceae</taxon>
        <taxon>Fodinibius</taxon>
    </lineage>
</organism>
<dbReference type="RefSeq" id="WP_073064478.1">
    <property type="nucleotide sequence ID" value="NZ_FQUS01000012.1"/>
</dbReference>
<reference evidence="3 4" key="1">
    <citation type="submission" date="2016-11" db="EMBL/GenBank/DDBJ databases">
        <authorList>
            <person name="Jaros S."/>
            <person name="Januszkiewicz K."/>
            <person name="Wedrychowicz H."/>
        </authorList>
    </citation>
    <scope>NUCLEOTIDE SEQUENCE [LARGE SCALE GENOMIC DNA]</scope>
    <source>
        <strain evidence="3 4">DSM 21986</strain>
    </source>
</reference>
<sequence>MKSSLPIFISSSLTIVAAGLILLTTVQPVPAQDHKNDSASWQLLDLNEPPANRHENAAAIAGDKLYLIGGRGERPVEVYDPATQSWSEKATPPLSMHHFQAVTYNGKIYVLGAFNGNYPYEDPIAHVYIYDPGDDQWTKGAEIPEDRRRGAAGAVVYEDKIYIVGGIQNGHASGHVRWLDAFDPRTGEWSRLADAPRNRDHFQAAVIDGKLYAVGGRRSSQATGQTFELTIPEVDVYDFSTGTWTPLPPSGDLPTERAGTTSLSTGKYLIVLGGESAAQTAAHAEVEAFNTETGNWHSLPSLNQGRHGTQAVILDDQIHIAAGSKVRGAEEIHSHEVFSIPDSLAN</sequence>
<accession>A0A1M5DX00</accession>
<dbReference type="Pfam" id="PF24681">
    <property type="entry name" value="Kelch_KLHDC2_KLHL20_DRC7"/>
    <property type="match status" value="1"/>
</dbReference>
<keyword evidence="1" id="KW-0880">Kelch repeat</keyword>
<keyword evidence="2" id="KW-0677">Repeat</keyword>
<dbReference type="EMBL" id="FQUS01000012">
    <property type="protein sequence ID" value="SHF71489.1"/>
    <property type="molecule type" value="Genomic_DNA"/>
</dbReference>
<proteinExistence type="predicted"/>
<dbReference type="InterPro" id="IPR015915">
    <property type="entry name" value="Kelch-typ_b-propeller"/>
</dbReference>
<evidence type="ECO:0000313" key="4">
    <source>
        <dbReference type="Proteomes" id="UP000184041"/>
    </source>
</evidence>
<dbReference type="InterPro" id="IPR006652">
    <property type="entry name" value="Kelch_1"/>
</dbReference>
<dbReference type="Proteomes" id="UP000184041">
    <property type="component" value="Unassembled WGS sequence"/>
</dbReference>
<keyword evidence="4" id="KW-1185">Reference proteome</keyword>